<dbReference type="InterPro" id="IPR020846">
    <property type="entry name" value="MFS_dom"/>
</dbReference>
<comment type="caution">
    <text evidence="8">The sequence shown here is derived from an EMBL/GenBank/DDBJ whole genome shotgun (WGS) entry which is preliminary data.</text>
</comment>
<feature type="transmembrane region" description="Helical" evidence="6">
    <location>
        <begin position="145"/>
        <end position="166"/>
    </location>
</feature>
<feature type="transmembrane region" description="Helical" evidence="6">
    <location>
        <begin position="79"/>
        <end position="98"/>
    </location>
</feature>
<reference evidence="8" key="2">
    <citation type="submission" date="2020-02" db="EMBL/GenBank/DDBJ databases">
        <authorList>
            <person name="Gilchrist C.L.M."/>
            <person name="Chooi Y.-H."/>
        </authorList>
    </citation>
    <scope>NUCLEOTIDE SEQUENCE</scope>
    <source>
        <strain evidence="8">MST-FP2251</strain>
    </source>
</reference>
<dbReference type="GO" id="GO:0015174">
    <property type="term" value="F:basic amino acid transmembrane transporter activity"/>
    <property type="evidence" value="ECO:0007669"/>
    <property type="project" value="TreeGrafter"/>
</dbReference>
<dbReference type="Pfam" id="PF07690">
    <property type="entry name" value="MFS_1"/>
    <property type="match status" value="2"/>
</dbReference>
<dbReference type="Gene3D" id="1.20.1720.10">
    <property type="entry name" value="Multidrug resistance protein D"/>
    <property type="match status" value="1"/>
</dbReference>
<sequence>MASSPRTSSTPEAPSPVVDEESPLLGRPESPLHEVATRSKLLIYATFLGVFVASADESLVISTYGTIASQFQQLARGSWLLVSYNFGFCVSLPVYGTLSDSFGRKNVLLASYAAFMTGCLFCGASTSITQLAISRAISGIGGGGMMTVVSIIITGRSIGAPIGGILADTIGWKLSFFGQVPFVVLSALIVIIWLPASTERTRETVEIDQTTGGSSRRARLSDIDYAGIVLLSSTVLLLLFLLQVIGSREPHPSTVVYLSAAFLLSGVLLVLFETYGTIKPLIPMALLKQALGAHCLVQVVLNAGRFALVSNIMPYFIRVDNASSFEASLAYLPMAIGTSIGGIVSGLVIKRTGRTKPMILISLLVTLAGLTALLLAWRSSSSPWKRVYLIPLGAAPGLIFPCLFASMTSLCPEDALSICIGIFYLSQQLGFIVGPAAGTALVQGFFSKSLWRELGDVAHKKLIIQRVLNDISFAATLPPSLQTVVKSCYLRSFQSAPIFAIVMTALTLPILLLMRDNGLKFAPK</sequence>
<name>A0AAD4CE79_ASPNN</name>
<evidence type="ECO:0000256" key="4">
    <source>
        <dbReference type="ARBA" id="ARBA00023136"/>
    </source>
</evidence>
<dbReference type="Proteomes" id="UP001194746">
    <property type="component" value="Unassembled WGS sequence"/>
</dbReference>
<feature type="transmembrane region" description="Helical" evidence="6">
    <location>
        <begin position="257"/>
        <end position="278"/>
    </location>
</feature>
<feature type="compositionally biased region" description="Polar residues" evidence="5">
    <location>
        <begin position="1"/>
        <end position="12"/>
    </location>
</feature>
<reference evidence="8" key="1">
    <citation type="journal article" date="2019" name="Beilstein J. Org. Chem.">
        <title>Nanangenines: drimane sesquiterpenoids as the dominant metabolite cohort of a novel Australian fungus, Aspergillus nanangensis.</title>
        <authorList>
            <person name="Lacey H.J."/>
            <person name="Gilchrist C.L.M."/>
            <person name="Crombie A."/>
            <person name="Kalaitzis J.A."/>
            <person name="Vuong D."/>
            <person name="Rutledge P.J."/>
            <person name="Turner P."/>
            <person name="Pitt J.I."/>
            <person name="Lacey E."/>
            <person name="Chooi Y.H."/>
            <person name="Piggott A.M."/>
        </authorList>
    </citation>
    <scope>NUCLEOTIDE SEQUENCE</scope>
    <source>
        <strain evidence="8">MST-FP2251</strain>
    </source>
</reference>
<evidence type="ECO:0000256" key="5">
    <source>
        <dbReference type="SAM" id="MobiDB-lite"/>
    </source>
</evidence>
<feature type="transmembrane region" description="Helical" evidence="6">
    <location>
        <begin position="290"/>
        <end position="317"/>
    </location>
</feature>
<keyword evidence="2 6" id="KW-0812">Transmembrane</keyword>
<feature type="domain" description="Major facilitator superfamily (MFS) profile" evidence="7">
    <location>
        <begin position="42"/>
        <end position="518"/>
    </location>
</feature>
<feature type="transmembrane region" description="Helical" evidence="6">
    <location>
        <begin position="358"/>
        <end position="377"/>
    </location>
</feature>
<feature type="region of interest" description="Disordered" evidence="5">
    <location>
        <begin position="1"/>
        <end position="29"/>
    </location>
</feature>
<evidence type="ECO:0000313" key="9">
    <source>
        <dbReference type="Proteomes" id="UP001194746"/>
    </source>
</evidence>
<dbReference type="PROSITE" id="PS50850">
    <property type="entry name" value="MFS"/>
    <property type="match status" value="1"/>
</dbReference>
<dbReference type="Gene3D" id="1.20.1250.20">
    <property type="entry name" value="MFS general substrate transporter like domains"/>
    <property type="match status" value="1"/>
</dbReference>
<feature type="transmembrane region" description="Helical" evidence="6">
    <location>
        <begin position="389"/>
        <end position="410"/>
    </location>
</feature>
<dbReference type="PANTHER" id="PTHR23501">
    <property type="entry name" value="MAJOR FACILITATOR SUPERFAMILY"/>
    <property type="match status" value="1"/>
</dbReference>
<feature type="transmembrane region" description="Helical" evidence="6">
    <location>
        <begin position="110"/>
        <end position="133"/>
    </location>
</feature>
<feature type="transmembrane region" description="Helical" evidence="6">
    <location>
        <begin position="225"/>
        <end position="245"/>
    </location>
</feature>
<evidence type="ECO:0000259" key="7">
    <source>
        <dbReference type="PROSITE" id="PS50850"/>
    </source>
</evidence>
<organism evidence="8 9">
    <name type="scientific">Aspergillus nanangensis</name>
    <dbReference type="NCBI Taxonomy" id="2582783"/>
    <lineage>
        <taxon>Eukaryota</taxon>
        <taxon>Fungi</taxon>
        <taxon>Dikarya</taxon>
        <taxon>Ascomycota</taxon>
        <taxon>Pezizomycotina</taxon>
        <taxon>Eurotiomycetes</taxon>
        <taxon>Eurotiomycetidae</taxon>
        <taxon>Eurotiales</taxon>
        <taxon>Aspergillaceae</taxon>
        <taxon>Aspergillus</taxon>
        <taxon>Aspergillus subgen. Circumdati</taxon>
    </lineage>
</organism>
<keyword evidence="9" id="KW-1185">Reference proteome</keyword>
<feature type="transmembrane region" description="Helical" evidence="6">
    <location>
        <begin position="329"/>
        <end position="349"/>
    </location>
</feature>
<feature type="transmembrane region" description="Helical" evidence="6">
    <location>
        <begin position="496"/>
        <end position="514"/>
    </location>
</feature>
<proteinExistence type="predicted"/>
<dbReference type="EMBL" id="VCAU01000109">
    <property type="protein sequence ID" value="KAF9884866.1"/>
    <property type="molecule type" value="Genomic_DNA"/>
</dbReference>
<protein>
    <recommendedName>
        <fullName evidence="7">Major facilitator superfamily (MFS) profile domain-containing protein</fullName>
    </recommendedName>
</protein>
<gene>
    <name evidence="8" type="ORF">FE257_000933</name>
</gene>
<keyword evidence="4 6" id="KW-0472">Membrane</keyword>
<dbReference type="InterPro" id="IPR036259">
    <property type="entry name" value="MFS_trans_sf"/>
</dbReference>
<evidence type="ECO:0000256" key="2">
    <source>
        <dbReference type="ARBA" id="ARBA00022692"/>
    </source>
</evidence>
<accession>A0AAD4CE79</accession>
<evidence type="ECO:0000313" key="8">
    <source>
        <dbReference type="EMBL" id="KAF9884866.1"/>
    </source>
</evidence>
<dbReference type="PANTHER" id="PTHR23501:SF33">
    <property type="entry name" value="MAJOR FACILITATOR SUPERFAMILY (MFS) PROFILE DOMAIN-CONTAINING PROTEIN"/>
    <property type="match status" value="1"/>
</dbReference>
<dbReference type="GO" id="GO:0000329">
    <property type="term" value="C:fungal-type vacuole membrane"/>
    <property type="evidence" value="ECO:0007669"/>
    <property type="project" value="TreeGrafter"/>
</dbReference>
<comment type="subcellular location">
    <subcellularLocation>
        <location evidence="1">Membrane</location>
        <topology evidence="1">Multi-pass membrane protein</topology>
    </subcellularLocation>
</comment>
<feature type="transmembrane region" description="Helical" evidence="6">
    <location>
        <begin position="41"/>
        <end position="67"/>
    </location>
</feature>
<feature type="transmembrane region" description="Helical" evidence="6">
    <location>
        <begin position="172"/>
        <end position="194"/>
    </location>
</feature>
<keyword evidence="3 6" id="KW-1133">Transmembrane helix</keyword>
<feature type="transmembrane region" description="Helical" evidence="6">
    <location>
        <begin position="422"/>
        <end position="446"/>
    </location>
</feature>
<dbReference type="AlphaFoldDB" id="A0AAD4CE79"/>
<evidence type="ECO:0000256" key="1">
    <source>
        <dbReference type="ARBA" id="ARBA00004141"/>
    </source>
</evidence>
<evidence type="ECO:0000256" key="6">
    <source>
        <dbReference type="SAM" id="Phobius"/>
    </source>
</evidence>
<evidence type="ECO:0000256" key="3">
    <source>
        <dbReference type="ARBA" id="ARBA00022989"/>
    </source>
</evidence>
<dbReference type="SUPFAM" id="SSF103473">
    <property type="entry name" value="MFS general substrate transporter"/>
    <property type="match status" value="1"/>
</dbReference>
<dbReference type="InterPro" id="IPR011701">
    <property type="entry name" value="MFS"/>
</dbReference>